<dbReference type="EMBL" id="MSZS01000011">
    <property type="protein sequence ID" value="PKX89097.1"/>
    <property type="molecule type" value="Genomic_DNA"/>
</dbReference>
<keyword evidence="9" id="KW-1185">Reference proteome</keyword>
<evidence type="ECO:0000256" key="4">
    <source>
        <dbReference type="ARBA" id="ARBA00023136"/>
    </source>
</evidence>
<dbReference type="Proteomes" id="UP000234474">
    <property type="component" value="Unassembled WGS sequence"/>
</dbReference>
<feature type="transmembrane region" description="Helical" evidence="6">
    <location>
        <begin position="269"/>
        <end position="293"/>
    </location>
</feature>
<keyword evidence="2 6" id="KW-0812">Transmembrane</keyword>
<evidence type="ECO:0000313" key="8">
    <source>
        <dbReference type="EMBL" id="PKX89097.1"/>
    </source>
</evidence>
<accession>A0A2I1BUM4</accession>
<evidence type="ECO:0000259" key="7">
    <source>
        <dbReference type="Pfam" id="PF11970"/>
    </source>
</evidence>
<feature type="domain" description="G protein-coupled receptor GPR1/2/3 C-terminal" evidence="7">
    <location>
        <begin position="229"/>
        <end position="298"/>
    </location>
</feature>
<sequence length="414" mass="45972">MLGNALCSRSDLSQYDISPLPGVFRKGLVAIILIASLSAVTTFALLIFITYRLIFWRSHYSRYLGYNQYIILIYQLILADLQHALGCLISVKWLMEDKITADSWTCFGQGMWLQLANPGSGLFVLAIAVHTYLAVMLNRKLSYGAFVACVISIWTFMVAMVIIPMAIHGREAMVPSGAWCWINSKYEPLRLCTHYLWVFAAEFGSVCLYAIVAFRLRRTITNSAVLASRRTESLRRVVRCMVIYPIAYIILSLPIAAGRMAMVRGVTPSPAYFCAAATVITSSGFVDVAIYALTRRKLIMDTEPSYGHTRDRFGISTPRKQVHHLATVTAGANSSGGGMMMFSTRTGRGSSTENIVHDLSEESSGLAQAYRFTAVEVTSQHVYPSQAEASERSSKDSERNSPALPPATFRMWGW</sequence>
<dbReference type="GO" id="GO:0004930">
    <property type="term" value="F:G protein-coupled receptor activity"/>
    <property type="evidence" value="ECO:0007669"/>
    <property type="project" value="TreeGrafter"/>
</dbReference>
<protein>
    <recommendedName>
        <fullName evidence="7">G protein-coupled receptor GPR1/2/3 C-terminal domain-containing protein</fullName>
    </recommendedName>
</protein>
<dbReference type="SUPFAM" id="SSF81321">
    <property type="entry name" value="Family A G protein-coupled receptor-like"/>
    <property type="match status" value="1"/>
</dbReference>
<dbReference type="Gene3D" id="1.20.1070.10">
    <property type="entry name" value="Rhodopsin 7-helix transmembrane proteins"/>
    <property type="match status" value="1"/>
</dbReference>
<proteinExistence type="predicted"/>
<feature type="transmembrane region" description="Helical" evidence="6">
    <location>
        <begin position="69"/>
        <end position="91"/>
    </location>
</feature>
<evidence type="ECO:0000256" key="5">
    <source>
        <dbReference type="SAM" id="MobiDB-lite"/>
    </source>
</evidence>
<evidence type="ECO:0000256" key="2">
    <source>
        <dbReference type="ARBA" id="ARBA00022692"/>
    </source>
</evidence>
<keyword evidence="3 6" id="KW-1133">Transmembrane helix</keyword>
<organism evidence="8 9">
    <name type="scientific">Aspergillus novofumigatus (strain IBT 16806)</name>
    <dbReference type="NCBI Taxonomy" id="1392255"/>
    <lineage>
        <taxon>Eukaryota</taxon>
        <taxon>Fungi</taxon>
        <taxon>Dikarya</taxon>
        <taxon>Ascomycota</taxon>
        <taxon>Pezizomycotina</taxon>
        <taxon>Eurotiomycetes</taxon>
        <taxon>Eurotiomycetidae</taxon>
        <taxon>Eurotiales</taxon>
        <taxon>Aspergillaceae</taxon>
        <taxon>Aspergillus</taxon>
        <taxon>Aspergillus subgen. Fumigati</taxon>
    </lineage>
</organism>
<feature type="transmembrane region" description="Helical" evidence="6">
    <location>
        <begin position="237"/>
        <end position="257"/>
    </location>
</feature>
<comment type="caution">
    <text evidence="8">The sequence shown here is derived from an EMBL/GenBank/DDBJ whole genome shotgun (WGS) entry which is preliminary data.</text>
</comment>
<dbReference type="RefSeq" id="XP_024677692.1">
    <property type="nucleotide sequence ID" value="XM_024823797.1"/>
</dbReference>
<dbReference type="AlphaFoldDB" id="A0A2I1BUM4"/>
<dbReference type="Pfam" id="PF11970">
    <property type="entry name" value="GPR_Gpa2_C"/>
    <property type="match status" value="1"/>
</dbReference>
<evidence type="ECO:0000313" key="9">
    <source>
        <dbReference type="Proteomes" id="UP000234474"/>
    </source>
</evidence>
<dbReference type="GO" id="GO:0005886">
    <property type="term" value="C:plasma membrane"/>
    <property type="evidence" value="ECO:0007669"/>
    <property type="project" value="TreeGrafter"/>
</dbReference>
<feature type="compositionally biased region" description="Basic and acidic residues" evidence="5">
    <location>
        <begin position="389"/>
        <end position="399"/>
    </location>
</feature>
<dbReference type="PANTHER" id="PTHR23112:SF37">
    <property type="entry name" value="G PROTEIN-COUPLED RECEPTOR GPR1"/>
    <property type="match status" value="1"/>
</dbReference>
<name>A0A2I1BUM4_ASPN1</name>
<gene>
    <name evidence="8" type="ORF">P174DRAFT_397440</name>
</gene>
<feature type="transmembrane region" description="Helical" evidence="6">
    <location>
        <begin position="195"/>
        <end position="216"/>
    </location>
</feature>
<comment type="subcellular location">
    <subcellularLocation>
        <location evidence="1">Membrane</location>
        <topology evidence="1">Multi-pass membrane protein</topology>
    </subcellularLocation>
</comment>
<feature type="transmembrane region" description="Helical" evidence="6">
    <location>
        <begin position="145"/>
        <end position="167"/>
    </location>
</feature>
<dbReference type="GO" id="GO:0007189">
    <property type="term" value="P:adenylate cyclase-activating G protein-coupled receptor signaling pathway"/>
    <property type="evidence" value="ECO:0007669"/>
    <property type="project" value="TreeGrafter"/>
</dbReference>
<dbReference type="STRING" id="1392255.A0A2I1BUM4"/>
<feature type="region of interest" description="Disordered" evidence="5">
    <location>
        <begin position="383"/>
        <end position="414"/>
    </location>
</feature>
<dbReference type="OMA" id="YLGYNQY"/>
<evidence type="ECO:0000256" key="6">
    <source>
        <dbReference type="SAM" id="Phobius"/>
    </source>
</evidence>
<feature type="transmembrane region" description="Helical" evidence="6">
    <location>
        <begin position="28"/>
        <end position="49"/>
    </location>
</feature>
<dbReference type="GeneID" id="36531122"/>
<dbReference type="OrthoDB" id="100006at2759"/>
<dbReference type="PANTHER" id="PTHR23112">
    <property type="entry name" value="G PROTEIN-COUPLED RECEPTOR 157-RELATED"/>
    <property type="match status" value="1"/>
</dbReference>
<reference evidence="9" key="1">
    <citation type="journal article" date="2018" name="Proc. Natl. Acad. Sci. U.S.A.">
        <title>Linking secondary metabolites to gene clusters through genome sequencing of six diverse Aspergillus species.</title>
        <authorList>
            <person name="Kaerboelling I."/>
            <person name="Vesth T.C."/>
            <person name="Frisvad J.C."/>
            <person name="Nybo J.L."/>
            <person name="Theobald S."/>
            <person name="Kuo A."/>
            <person name="Bowyer P."/>
            <person name="Matsuda Y."/>
            <person name="Mondo S."/>
            <person name="Lyhne E.K."/>
            <person name="Kogle M.E."/>
            <person name="Clum A."/>
            <person name="Lipzen A."/>
            <person name="Salamov A."/>
            <person name="Ngan C.Y."/>
            <person name="Daum C."/>
            <person name="Chiniquy J."/>
            <person name="Barry K."/>
            <person name="LaButti K."/>
            <person name="Haridas S."/>
            <person name="Simmons B.A."/>
            <person name="Magnuson J.K."/>
            <person name="Mortensen U.H."/>
            <person name="Larsen T.O."/>
            <person name="Grigoriev I.V."/>
            <person name="Baker S.E."/>
            <person name="Andersen M.R."/>
        </authorList>
    </citation>
    <scope>NUCLEOTIDE SEQUENCE [LARGE SCALE GENOMIC DNA]</scope>
    <source>
        <strain evidence="9">IBT 16806</strain>
    </source>
</reference>
<dbReference type="InterPro" id="IPR022596">
    <property type="entry name" value="GPR1/2/3_C"/>
</dbReference>
<feature type="transmembrane region" description="Helical" evidence="6">
    <location>
        <begin position="111"/>
        <end position="133"/>
    </location>
</feature>
<evidence type="ECO:0000256" key="3">
    <source>
        <dbReference type="ARBA" id="ARBA00022989"/>
    </source>
</evidence>
<keyword evidence="4 6" id="KW-0472">Membrane</keyword>
<evidence type="ECO:0000256" key="1">
    <source>
        <dbReference type="ARBA" id="ARBA00004141"/>
    </source>
</evidence>
<dbReference type="VEuPathDB" id="FungiDB:P174DRAFT_397440"/>